<gene>
    <name evidence="9" type="ORF">CAAU_0920</name>
</gene>
<evidence type="ECO:0000256" key="1">
    <source>
        <dbReference type="ARBA" id="ARBA00012417"/>
    </source>
</evidence>
<keyword evidence="10" id="KW-1185">Reference proteome</keyword>
<dbReference type="Gene3D" id="1.20.272.10">
    <property type="match status" value="1"/>
</dbReference>
<dbReference type="AlphaFoldDB" id="I7K625"/>
<evidence type="ECO:0000259" key="8">
    <source>
        <dbReference type="Pfam" id="PF09115"/>
    </source>
</evidence>
<dbReference type="InterPro" id="IPR027417">
    <property type="entry name" value="P-loop_NTPase"/>
</dbReference>
<dbReference type="InterPro" id="IPR050238">
    <property type="entry name" value="DNA_Rep/Repair_Clamp_Loader"/>
</dbReference>
<dbReference type="Pfam" id="PF09115">
    <property type="entry name" value="DNApol3-delta_C"/>
    <property type="match status" value="1"/>
</dbReference>
<evidence type="ECO:0000256" key="2">
    <source>
        <dbReference type="ARBA" id="ARBA00014363"/>
    </source>
</evidence>
<keyword evidence="3 9" id="KW-0808">Transferase</keyword>
<keyword evidence="5" id="KW-0235">DNA replication</keyword>
<name>I7K625_9CLOT</name>
<keyword evidence="4 9" id="KW-0548">Nucleotidyltransferase</keyword>
<dbReference type="EC" id="2.7.7.7" evidence="1"/>
<reference evidence="9 10" key="1">
    <citation type="journal article" date="2011" name="J. Bacteriol.">
        <title>Draft genome sequence of Caloramator australicus strain RC3T, a thermoanaerobe from the Great Artesian Basin of Australia.</title>
        <authorList>
            <person name="Ogg C.D."/>
            <person name="Patel B.K.C."/>
        </authorList>
    </citation>
    <scope>NUCLEOTIDE SEQUENCE [LARGE SCALE GENOMIC DNA]</scope>
    <source>
        <strain evidence="9 10">RC3</strain>
    </source>
</reference>
<protein>
    <recommendedName>
        <fullName evidence="2">DNA polymerase III subunit delta'</fullName>
        <ecNumber evidence="1">2.7.7.7</ecNumber>
    </recommendedName>
</protein>
<evidence type="ECO:0000256" key="3">
    <source>
        <dbReference type="ARBA" id="ARBA00022679"/>
    </source>
</evidence>
<dbReference type="Proteomes" id="UP000007652">
    <property type="component" value="Unassembled WGS sequence"/>
</dbReference>
<dbReference type="PANTHER" id="PTHR11669:SF8">
    <property type="entry name" value="DNA POLYMERASE III SUBUNIT DELTA"/>
    <property type="match status" value="1"/>
</dbReference>
<keyword evidence="6" id="KW-0239">DNA-directed DNA polymerase</keyword>
<dbReference type="OrthoDB" id="9810148at2"/>
<sequence>MFEVVGQNKLKEVFDKILKSGSLVNSNILKGPEGIGKRNFALYMAAKILCKTNDACGICPSCIKIKHFNHPDVIILSKKDKTIGVEDIEEIIERIQIKPYEGDKKVVIIENFENTTIQAQNKFLKTLEEPVEDTIIILTANHLNSVLETIVSRCQIFSLNRVDSEEIQRYLIKKGVNSEKARVIAKLSDGIVGIAEKYLNEEYSNLRSDVIKIATKITNIEGLEMTEIVRFFDDKRDYIYEILDMLITWFRDVLMYKITYNKDVLINEDYFERIIEESKILSYNKINGIIDIIKRTKEKLNYYSNYQLTIEAMLLNIQEV</sequence>
<dbReference type="GO" id="GO:0003677">
    <property type="term" value="F:DNA binding"/>
    <property type="evidence" value="ECO:0007669"/>
    <property type="project" value="InterPro"/>
</dbReference>
<evidence type="ECO:0000256" key="4">
    <source>
        <dbReference type="ARBA" id="ARBA00022695"/>
    </source>
</evidence>
<dbReference type="InterPro" id="IPR015199">
    <property type="entry name" value="DNA_pol_III_delta_C"/>
</dbReference>
<dbReference type="GO" id="GO:0003887">
    <property type="term" value="F:DNA-directed DNA polymerase activity"/>
    <property type="evidence" value="ECO:0007669"/>
    <property type="project" value="UniProtKB-KW"/>
</dbReference>
<comment type="catalytic activity">
    <reaction evidence="7">
        <text>DNA(n) + a 2'-deoxyribonucleoside 5'-triphosphate = DNA(n+1) + diphosphate</text>
        <dbReference type="Rhea" id="RHEA:22508"/>
        <dbReference type="Rhea" id="RHEA-COMP:17339"/>
        <dbReference type="Rhea" id="RHEA-COMP:17340"/>
        <dbReference type="ChEBI" id="CHEBI:33019"/>
        <dbReference type="ChEBI" id="CHEBI:61560"/>
        <dbReference type="ChEBI" id="CHEBI:173112"/>
        <dbReference type="EC" id="2.7.7.7"/>
    </reaction>
</comment>
<evidence type="ECO:0000313" key="9">
    <source>
        <dbReference type="EMBL" id="CCJ33004.1"/>
    </source>
</evidence>
<evidence type="ECO:0000313" key="10">
    <source>
        <dbReference type="Proteomes" id="UP000007652"/>
    </source>
</evidence>
<dbReference type="GO" id="GO:0009360">
    <property type="term" value="C:DNA polymerase III complex"/>
    <property type="evidence" value="ECO:0007669"/>
    <property type="project" value="InterPro"/>
</dbReference>
<proteinExistence type="predicted"/>
<evidence type="ECO:0000256" key="7">
    <source>
        <dbReference type="ARBA" id="ARBA00049244"/>
    </source>
</evidence>
<evidence type="ECO:0000256" key="5">
    <source>
        <dbReference type="ARBA" id="ARBA00022705"/>
    </source>
</evidence>
<dbReference type="GO" id="GO:0006261">
    <property type="term" value="P:DNA-templated DNA replication"/>
    <property type="evidence" value="ECO:0007669"/>
    <property type="project" value="TreeGrafter"/>
</dbReference>
<organism evidence="9 10">
    <name type="scientific">Caloramator australicus RC3</name>
    <dbReference type="NCBI Taxonomy" id="857293"/>
    <lineage>
        <taxon>Bacteria</taxon>
        <taxon>Bacillati</taxon>
        <taxon>Bacillota</taxon>
        <taxon>Clostridia</taxon>
        <taxon>Eubacteriales</taxon>
        <taxon>Clostridiaceae</taxon>
        <taxon>Caloramator</taxon>
    </lineage>
</organism>
<dbReference type="RefSeq" id="WP_008908278.1">
    <property type="nucleotide sequence ID" value="NZ_CAKP01000046.1"/>
</dbReference>
<comment type="caution">
    <text evidence="9">The sequence shown here is derived from an EMBL/GenBank/DDBJ whole genome shotgun (WGS) entry which is preliminary data.</text>
</comment>
<evidence type="ECO:0000256" key="6">
    <source>
        <dbReference type="ARBA" id="ARBA00022932"/>
    </source>
</evidence>
<accession>I7K625</accession>
<dbReference type="eggNOG" id="COG2812">
    <property type="taxonomic scope" value="Bacteria"/>
</dbReference>
<dbReference type="EMBL" id="CAKP01000046">
    <property type="protein sequence ID" value="CCJ33004.1"/>
    <property type="molecule type" value="Genomic_DNA"/>
</dbReference>
<dbReference type="STRING" id="857293.CAAU_0920"/>
<dbReference type="Pfam" id="PF13177">
    <property type="entry name" value="DNA_pol3_delta2"/>
    <property type="match status" value="1"/>
</dbReference>
<dbReference type="PANTHER" id="PTHR11669">
    <property type="entry name" value="REPLICATION FACTOR C / DNA POLYMERASE III GAMMA-TAU SUBUNIT"/>
    <property type="match status" value="1"/>
</dbReference>
<dbReference type="SUPFAM" id="SSF52540">
    <property type="entry name" value="P-loop containing nucleoside triphosphate hydrolases"/>
    <property type="match status" value="1"/>
</dbReference>
<feature type="domain" description="DNA polymerase III delta subunit C-terminal" evidence="8">
    <location>
        <begin position="223"/>
        <end position="318"/>
    </location>
</feature>
<dbReference type="Gene3D" id="3.40.50.300">
    <property type="entry name" value="P-loop containing nucleotide triphosphate hydrolases"/>
    <property type="match status" value="1"/>
</dbReference>